<dbReference type="InterPro" id="IPR000719">
    <property type="entry name" value="Prot_kinase_dom"/>
</dbReference>
<keyword evidence="3" id="KW-0833">Ubl conjugation pathway</keyword>
<dbReference type="GO" id="GO:0061630">
    <property type="term" value="F:ubiquitin protein ligase activity"/>
    <property type="evidence" value="ECO:0007669"/>
    <property type="project" value="UniProtKB-EC"/>
</dbReference>
<protein>
    <recommendedName>
        <fullName evidence="2">RING-type E3 ubiquitin transferase</fullName>
        <ecNumber evidence="2">2.3.2.27</ecNumber>
    </recommendedName>
</protein>
<dbReference type="InterPro" id="IPR051348">
    <property type="entry name" value="U-box_ubiquitin_ligases"/>
</dbReference>
<dbReference type="GO" id="GO:0004672">
    <property type="term" value="F:protein kinase activity"/>
    <property type="evidence" value="ECO:0007669"/>
    <property type="project" value="InterPro"/>
</dbReference>
<keyword evidence="4" id="KW-0547">Nucleotide-binding</keyword>
<dbReference type="EMBL" id="QEFC01000320">
    <property type="protein sequence ID" value="KAE9464855.1"/>
    <property type="molecule type" value="Genomic_DNA"/>
</dbReference>
<dbReference type="AlphaFoldDB" id="A0A6A4M2Y4"/>
<name>A0A6A4M2Y4_9ERIC</name>
<feature type="non-terminal residue" evidence="7">
    <location>
        <position position="1"/>
    </location>
</feature>
<evidence type="ECO:0000259" key="6">
    <source>
        <dbReference type="PROSITE" id="PS50011"/>
    </source>
</evidence>
<evidence type="ECO:0000256" key="1">
    <source>
        <dbReference type="ARBA" id="ARBA00000900"/>
    </source>
</evidence>
<dbReference type="InterPro" id="IPR017441">
    <property type="entry name" value="Protein_kinase_ATP_BS"/>
</dbReference>
<comment type="caution">
    <text evidence="7">The sequence shown here is derived from an EMBL/GenBank/DDBJ whole genome shotgun (WGS) entry which is preliminary data.</text>
</comment>
<dbReference type="PROSITE" id="PS00107">
    <property type="entry name" value="PROTEIN_KINASE_ATP"/>
    <property type="match status" value="1"/>
</dbReference>
<evidence type="ECO:0000256" key="3">
    <source>
        <dbReference type="ARBA" id="ARBA00022786"/>
    </source>
</evidence>
<feature type="coiled-coil region" evidence="5">
    <location>
        <begin position="369"/>
        <end position="438"/>
    </location>
</feature>
<accession>A0A6A4M2Y4</accession>
<sequence>INLVVSTNLHLHRAINLRYQCRSLAIDENKGFRRIKFGNLCGYERLILRSFFFGGLELMMGGGCEGEIKTEGLCDVESTVFVAVGKKVKDSKSALLWALQRFSGKKICFLHVHEPAHSITLINGKFSINRLKQQAVKAFQELEWQKMDKLLNEYLLILAQVGVYSSFSFHQIWDVNYAAVFLTLVIKCVICRQLSELKSKKATFVCEQAPVSCNIWFVCNGSLIYTRYFSMLTSDGNLISHVQSIMTLPSSTSSSDTKLLWSRAKSNEEVDEQEGLSKVFTSQVLVQSTDKVVGILEPNPLVMDEMRGHGSPLPSSNKVQGHLDHPSAVVLLEGKSKGLTTSEIHGRQEHAITDAEHSKKKAFEESVRRWKAEEDAMEALRKAEDLESLCMKERKERKEMEEVLARQKQDLESMKNLHDQYTKELQMVRDQKQVLESQLMESHSVEDELDEKFVQAVKLLMTFKEKRDKLLIEHDKVRGEINGLRRLVKKDAADLSKLQFSAFSFWEINEATRDFDPSWKIGDGRYGSVYKGILRHLKVAIKMLPSHGSQGHVEFEHEAWNLGRVRHPNLVTLIGTCPESRSLIYEYLEKGSLEDHLVRNGKTPPLTWQTRTKIASEICSVLIFLHSSRPSIVHGNVKPKSILLDANFVSKLSDLWVYRFAPQNVNPTDPESSVYVDPDFLETGELTAESDVYSFGIVLLQLLTGRPALGMVKDVKCALERGNFNHCWTLELGSGHLRKRKPWLIWR</sequence>
<dbReference type="SUPFAM" id="SSF56112">
    <property type="entry name" value="Protein kinase-like (PK-like)"/>
    <property type="match status" value="1"/>
</dbReference>
<proteinExistence type="predicted"/>
<dbReference type="OrthoDB" id="4062651at2759"/>
<dbReference type="Pfam" id="PF07714">
    <property type="entry name" value="PK_Tyr_Ser-Thr"/>
    <property type="match status" value="1"/>
</dbReference>
<reference evidence="7 8" key="1">
    <citation type="journal article" date="2019" name="Genome Biol. Evol.">
        <title>The Rhododendron genome and chromosomal organization provide insight into shared whole-genome duplications across the heath family (Ericaceae).</title>
        <authorList>
            <person name="Soza V.L."/>
            <person name="Lindsley D."/>
            <person name="Waalkes A."/>
            <person name="Ramage E."/>
            <person name="Patwardhan R.P."/>
            <person name="Burton J.N."/>
            <person name="Adey A."/>
            <person name="Kumar A."/>
            <person name="Qiu R."/>
            <person name="Shendure J."/>
            <person name="Hall B."/>
        </authorList>
    </citation>
    <scope>NUCLEOTIDE SEQUENCE [LARGE SCALE GENOMIC DNA]</scope>
    <source>
        <strain evidence="7">RSF 1966-606</strain>
    </source>
</reference>
<dbReference type="Proteomes" id="UP000428333">
    <property type="component" value="Linkage Group LG02"/>
</dbReference>
<organism evidence="7 8">
    <name type="scientific">Rhododendron williamsianum</name>
    <dbReference type="NCBI Taxonomy" id="262921"/>
    <lineage>
        <taxon>Eukaryota</taxon>
        <taxon>Viridiplantae</taxon>
        <taxon>Streptophyta</taxon>
        <taxon>Embryophyta</taxon>
        <taxon>Tracheophyta</taxon>
        <taxon>Spermatophyta</taxon>
        <taxon>Magnoliopsida</taxon>
        <taxon>eudicotyledons</taxon>
        <taxon>Gunneridae</taxon>
        <taxon>Pentapetalae</taxon>
        <taxon>asterids</taxon>
        <taxon>Ericales</taxon>
        <taxon>Ericaceae</taxon>
        <taxon>Ericoideae</taxon>
        <taxon>Rhodoreae</taxon>
        <taxon>Rhododendron</taxon>
    </lineage>
</organism>
<dbReference type="GO" id="GO:0005524">
    <property type="term" value="F:ATP binding"/>
    <property type="evidence" value="ECO:0007669"/>
    <property type="project" value="UniProtKB-UniRule"/>
</dbReference>
<dbReference type="PANTHER" id="PTHR45647">
    <property type="entry name" value="OS02G0152300 PROTEIN"/>
    <property type="match status" value="1"/>
</dbReference>
<feature type="binding site" evidence="4">
    <location>
        <position position="542"/>
    </location>
    <ligand>
        <name>ATP</name>
        <dbReference type="ChEBI" id="CHEBI:30616"/>
    </ligand>
</feature>
<evidence type="ECO:0000313" key="7">
    <source>
        <dbReference type="EMBL" id="KAE9464855.1"/>
    </source>
</evidence>
<evidence type="ECO:0000256" key="2">
    <source>
        <dbReference type="ARBA" id="ARBA00012483"/>
    </source>
</evidence>
<dbReference type="InterPro" id="IPR011009">
    <property type="entry name" value="Kinase-like_dom_sf"/>
</dbReference>
<dbReference type="InterPro" id="IPR001245">
    <property type="entry name" value="Ser-Thr/Tyr_kinase_cat_dom"/>
</dbReference>
<dbReference type="PANTHER" id="PTHR45647:SF22">
    <property type="entry name" value="U-BOX DOMAIN-CONTAINING PROTEIN 32"/>
    <property type="match status" value="1"/>
</dbReference>
<keyword evidence="5" id="KW-0175">Coiled coil</keyword>
<dbReference type="Gene3D" id="3.30.200.20">
    <property type="entry name" value="Phosphorylase Kinase, domain 1"/>
    <property type="match status" value="1"/>
</dbReference>
<feature type="domain" description="Protein kinase" evidence="6">
    <location>
        <begin position="515"/>
        <end position="747"/>
    </location>
</feature>
<evidence type="ECO:0000313" key="8">
    <source>
        <dbReference type="Proteomes" id="UP000428333"/>
    </source>
</evidence>
<keyword evidence="4" id="KW-0067">ATP-binding</keyword>
<comment type="catalytic activity">
    <reaction evidence="1">
        <text>S-ubiquitinyl-[E2 ubiquitin-conjugating enzyme]-L-cysteine + [acceptor protein]-L-lysine = [E2 ubiquitin-conjugating enzyme]-L-cysteine + N(6)-ubiquitinyl-[acceptor protein]-L-lysine.</text>
        <dbReference type="EC" id="2.3.2.27"/>
    </reaction>
</comment>
<dbReference type="PROSITE" id="PS50011">
    <property type="entry name" value="PROTEIN_KINASE_DOM"/>
    <property type="match status" value="1"/>
</dbReference>
<dbReference type="Gene3D" id="1.10.510.10">
    <property type="entry name" value="Transferase(Phosphotransferase) domain 1"/>
    <property type="match status" value="1"/>
</dbReference>
<keyword evidence="8" id="KW-1185">Reference proteome</keyword>
<evidence type="ECO:0000256" key="4">
    <source>
        <dbReference type="PROSITE-ProRule" id="PRU10141"/>
    </source>
</evidence>
<evidence type="ECO:0000256" key="5">
    <source>
        <dbReference type="SAM" id="Coils"/>
    </source>
</evidence>
<dbReference type="EC" id="2.3.2.27" evidence="2"/>
<gene>
    <name evidence="7" type="ORF">C3L33_03232</name>
</gene>